<dbReference type="PANTHER" id="PTHR11017">
    <property type="entry name" value="LEUCINE-RICH REPEAT-CONTAINING PROTEIN"/>
    <property type="match status" value="1"/>
</dbReference>
<organism evidence="4 5">
    <name type="scientific">Daucus carota subsp. sativus</name>
    <name type="common">Carrot</name>
    <dbReference type="NCBI Taxonomy" id="79200"/>
    <lineage>
        <taxon>Eukaryota</taxon>
        <taxon>Viridiplantae</taxon>
        <taxon>Streptophyta</taxon>
        <taxon>Embryophyta</taxon>
        <taxon>Tracheophyta</taxon>
        <taxon>Spermatophyta</taxon>
        <taxon>Magnoliopsida</taxon>
        <taxon>eudicotyledons</taxon>
        <taxon>Gunneridae</taxon>
        <taxon>Pentapetalae</taxon>
        <taxon>asterids</taxon>
        <taxon>campanulids</taxon>
        <taxon>Apiales</taxon>
        <taxon>Apiaceae</taxon>
        <taxon>Apioideae</taxon>
        <taxon>Scandiceae</taxon>
        <taxon>Daucinae</taxon>
        <taxon>Daucus</taxon>
        <taxon>Daucus sect. Daucus</taxon>
    </lineage>
</organism>
<dbReference type="Proteomes" id="UP000077755">
    <property type="component" value="Chromosome 7"/>
</dbReference>
<proteinExistence type="predicted"/>
<dbReference type="Gene3D" id="1.10.8.430">
    <property type="entry name" value="Helical domain of apoptotic protease-activating factors"/>
    <property type="match status" value="1"/>
</dbReference>
<dbReference type="GO" id="GO:0006952">
    <property type="term" value="P:defense response"/>
    <property type="evidence" value="ECO:0007669"/>
    <property type="project" value="InterPro"/>
</dbReference>
<evidence type="ECO:0000256" key="2">
    <source>
        <dbReference type="ARBA" id="ARBA00022737"/>
    </source>
</evidence>
<dbReference type="GO" id="GO:0043531">
    <property type="term" value="F:ADP binding"/>
    <property type="evidence" value="ECO:0007669"/>
    <property type="project" value="InterPro"/>
</dbReference>
<gene>
    <name evidence="4" type="ORF">DCAR_0728650</name>
</gene>
<accession>A0AAF0XJD5</accession>
<dbReference type="InterPro" id="IPR058192">
    <property type="entry name" value="WHD_ROQ1-like"/>
</dbReference>
<reference evidence="4" key="2">
    <citation type="submission" date="2022-03" db="EMBL/GenBank/DDBJ databases">
        <title>Draft title - Genomic analysis of global carrot germplasm unveils the trajectory of domestication and the origin of high carotenoid orange carrot.</title>
        <authorList>
            <person name="Iorizzo M."/>
            <person name="Ellison S."/>
            <person name="Senalik D."/>
            <person name="Macko-Podgorni A."/>
            <person name="Grzebelus D."/>
            <person name="Bostan H."/>
            <person name="Rolling W."/>
            <person name="Curaba J."/>
            <person name="Simon P."/>
        </authorList>
    </citation>
    <scope>NUCLEOTIDE SEQUENCE</scope>
    <source>
        <tissue evidence="4">Leaf</tissue>
    </source>
</reference>
<feature type="domain" description="Disease resistance protein Roq1-like winged-helix" evidence="3">
    <location>
        <begin position="94"/>
        <end position="159"/>
    </location>
</feature>
<reference evidence="4" key="1">
    <citation type="journal article" date="2016" name="Nat. Genet.">
        <title>A high-quality carrot genome assembly provides new insights into carotenoid accumulation and asterid genome evolution.</title>
        <authorList>
            <person name="Iorizzo M."/>
            <person name="Ellison S."/>
            <person name="Senalik D."/>
            <person name="Zeng P."/>
            <person name="Satapoomin P."/>
            <person name="Huang J."/>
            <person name="Bowman M."/>
            <person name="Iovene M."/>
            <person name="Sanseverino W."/>
            <person name="Cavagnaro P."/>
            <person name="Yildiz M."/>
            <person name="Macko-Podgorni A."/>
            <person name="Moranska E."/>
            <person name="Grzebelus E."/>
            <person name="Grzebelus D."/>
            <person name="Ashrafi H."/>
            <person name="Zheng Z."/>
            <person name="Cheng S."/>
            <person name="Spooner D."/>
            <person name="Van Deynze A."/>
            <person name="Simon P."/>
        </authorList>
    </citation>
    <scope>NUCLEOTIDE SEQUENCE</scope>
    <source>
        <tissue evidence="4">Leaf</tissue>
    </source>
</reference>
<dbReference type="InterPro" id="IPR044974">
    <property type="entry name" value="Disease_R_plants"/>
</dbReference>
<dbReference type="InterPro" id="IPR042197">
    <property type="entry name" value="Apaf_helical"/>
</dbReference>
<keyword evidence="1" id="KW-0433">Leucine-rich repeat</keyword>
<dbReference type="AlphaFoldDB" id="A0AAF0XJD5"/>
<dbReference type="Pfam" id="PF23282">
    <property type="entry name" value="WHD_ROQ1"/>
    <property type="match status" value="1"/>
</dbReference>
<evidence type="ECO:0000313" key="5">
    <source>
        <dbReference type="Proteomes" id="UP000077755"/>
    </source>
</evidence>
<evidence type="ECO:0000259" key="3">
    <source>
        <dbReference type="Pfam" id="PF23282"/>
    </source>
</evidence>
<protein>
    <recommendedName>
        <fullName evidence="3">Disease resistance protein Roq1-like winged-helix domain-containing protein</fullName>
    </recommendedName>
</protein>
<dbReference type="PANTHER" id="PTHR11017:SF385">
    <property type="entry name" value="DISEASE RESISTANCE PROTEIN (TIR-NBS-LRR CLASS)-RELATED"/>
    <property type="match status" value="1"/>
</dbReference>
<evidence type="ECO:0000256" key="1">
    <source>
        <dbReference type="ARBA" id="ARBA00022614"/>
    </source>
</evidence>
<keyword evidence="5" id="KW-1185">Reference proteome</keyword>
<dbReference type="InterPro" id="IPR027417">
    <property type="entry name" value="P-loop_NTPase"/>
</dbReference>
<dbReference type="EMBL" id="CP093349">
    <property type="protein sequence ID" value="WOH09195.1"/>
    <property type="molecule type" value="Genomic_DNA"/>
</dbReference>
<name>A0AAF0XJD5_DAUCS</name>
<evidence type="ECO:0000313" key="4">
    <source>
        <dbReference type="EMBL" id="WOH09195.1"/>
    </source>
</evidence>
<keyword evidence="2" id="KW-0677">Repeat</keyword>
<dbReference type="KEGG" id="dcr:108194799"/>
<sequence>MVRLLGQKESLELFSYHAFRKDMPPKSLSQLSVSIIAYTGGLPLALKVLGSSLFGKTSEHWKAILERLERGPEYDTREVKKLIDGELGDETVIAIFLNIVLFFIGKDKDQAVHIFRSCNFFPEIGIPILVERCLLTIDSNNKFQMHSFTQEIGRELAKSRQHLLLQNLQEVYVSHPEKLVEIEGLETVL</sequence>
<dbReference type="SUPFAM" id="SSF52540">
    <property type="entry name" value="P-loop containing nucleoside triphosphate hydrolases"/>
    <property type="match status" value="1"/>
</dbReference>